<dbReference type="AlphaFoldDB" id="C4K6H9"/>
<organism evidence="1 2">
    <name type="scientific">Hamiltonella defensa subsp. Acyrthosiphon pisum (strain 5AT)</name>
    <dbReference type="NCBI Taxonomy" id="572265"/>
    <lineage>
        <taxon>Bacteria</taxon>
        <taxon>Pseudomonadati</taxon>
        <taxon>Pseudomonadota</taxon>
        <taxon>Gammaproteobacteria</taxon>
        <taxon>Enterobacterales</taxon>
        <taxon>Enterobacteriaceae</taxon>
        <taxon>aphid secondary symbionts</taxon>
        <taxon>Candidatus Williamhamiltonella</taxon>
    </lineage>
</organism>
<dbReference type="EMBL" id="CP001277">
    <property type="protein sequence ID" value="ACQ68172.1"/>
    <property type="molecule type" value="Genomic_DNA"/>
</dbReference>
<evidence type="ECO:0000313" key="1">
    <source>
        <dbReference type="EMBL" id="ACQ68172.1"/>
    </source>
</evidence>
<accession>C4K6H9</accession>
<dbReference type="HOGENOM" id="CLU_3396875_0_0_6"/>
<proteinExistence type="predicted"/>
<reference evidence="1 2" key="1">
    <citation type="journal article" date="2009" name="Proc. Natl. Acad. Sci. U.S.A.">
        <title>Hamiltonella defensa, genome evolution of protective bacterial endosymbiont from pathogenic ancestors.</title>
        <authorList>
            <person name="Degnan P.H."/>
            <person name="Yu Y."/>
            <person name="Sisneros N."/>
            <person name="Wing R.A."/>
            <person name="Moran N.A."/>
        </authorList>
    </citation>
    <scope>NUCLEOTIDE SEQUENCE [LARGE SCALE GENOMIC DNA]</scope>
    <source>
        <strain evidence="2">5AT</strain>
    </source>
</reference>
<keyword evidence="2" id="KW-1185">Reference proteome</keyword>
<evidence type="ECO:0000313" key="2">
    <source>
        <dbReference type="Proteomes" id="UP000002334"/>
    </source>
</evidence>
<name>C4K6H9_HAMD5</name>
<gene>
    <name evidence="1" type="ordered locus">HDEF_1555</name>
</gene>
<sequence>MMNYLIQEGNATNPMQFITEIAKQSDKHGAY</sequence>
<dbReference type="KEGG" id="hde:HDEF_1555"/>
<protein>
    <submittedName>
        <fullName evidence="1">Uncharacterized protein</fullName>
    </submittedName>
</protein>
<dbReference type="Proteomes" id="UP000002334">
    <property type="component" value="Chromosome"/>
</dbReference>